<dbReference type="OMA" id="GPECNDK"/>
<dbReference type="InterPro" id="IPR039761">
    <property type="entry name" value="Bms1/Tsr1"/>
</dbReference>
<dbReference type="GO" id="GO:0000462">
    <property type="term" value="P:maturation of SSU-rRNA from tricistronic rRNA transcript (SSU-rRNA, 5.8S rRNA, LSU-rRNA)"/>
    <property type="evidence" value="ECO:0007669"/>
    <property type="project" value="TreeGrafter"/>
</dbReference>
<feature type="region of interest" description="Disordered" evidence="2">
    <location>
        <begin position="392"/>
        <end position="422"/>
    </location>
</feature>
<feature type="region of interest" description="Disordered" evidence="2">
    <location>
        <begin position="728"/>
        <end position="794"/>
    </location>
</feature>
<dbReference type="Proteomes" id="UP000241394">
    <property type="component" value="Chromosome LG4"/>
</dbReference>
<dbReference type="FunCoup" id="A0A2R6RMH3">
    <property type="interactions" value="5037"/>
</dbReference>
<dbReference type="InterPro" id="IPR012948">
    <property type="entry name" value="AARP2CN"/>
</dbReference>
<feature type="non-terminal residue" evidence="4">
    <location>
        <position position="843"/>
    </location>
</feature>
<keyword evidence="5" id="KW-1185">Reference proteome</keyword>
<evidence type="ECO:0000256" key="2">
    <source>
        <dbReference type="SAM" id="MobiDB-lite"/>
    </source>
</evidence>
<feature type="compositionally biased region" description="Basic residues" evidence="2">
    <location>
        <begin position="10"/>
        <end position="27"/>
    </location>
</feature>
<dbReference type="Gramene" id="PSS31199">
    <property type="protein sequence ID" value="PSS31199"/>
    <property type="gene ID" value="CEY00_Acc04495"/>
</dbReference>
<feature type="domain" description="Bms1-type G" evidence="3">
    <location>
        <begin position="432"/>
        <end position="609"/>
    </location>
</feature>
<feature type="compositionally biased region" description="Basic and acidic residues" evidence="2">
    <location>
        <begin position="734"/>
        <end position="744"/>
    </location>
</feature>
<evidence type="ECO:0000313" key="5">
    <source>
        <dbReference type="Proteomes" id="UP000241394"/>
    </source>
</evidence>
<evidence type="ECO:0000313" key="4">
    <source>
        <dbReference type="EMBL" id="PSS31199.1"/>
    </source>
</evidence>
<dbReference type="OrthoDB" id="119302at2759"/>
<organism evidence="4 5">
    <name type="scientific">Actinidia chinensis var. chinensis</name>
    <name type="common">Chinese soft-hair kiwi</name>
    <dbReference type="NCBI Taxonomy" id="1590841"/>
    <lineage>
        <taxon>Eukaryota</taxon>
        <taxon>Viridiplantae</taxon>
        <taxon>Streptophyta</taxon>
        <taxon>Embryophyta</taxon>
        <taxon>Tracheophyta</taxon>
        <taxon>Spermatophyta</taxon>
        <taxon>Magnoliopsida</taxon>
        <taxon>eudicotyledons</taxon>
        <taxon>Gunneridae</taxon>
        <taxon>Pentapetalae</taxon>
        <taxon>asterids</taxon>
        <taxon>Ericales</taxon>
        <taxon>Actinidiaceae</taxon>
        <taxon>Actinidia</taxon>
    </lineage>
</organism>
<dbReference type="GO" id="GO:0034511">
    <property type="term" value="F:U3 snoRNA binding"/>
    <property type="evidence" value="ECO:0007669"/>
    <property type="project" value="TreeGrafter"/>
</dbReference>
<dbReference type="GO" id="GO:0003924">
    <property type="term" value="F:GTPase activity"/>
    <property type="evidence" value="ECO:0007669"/>
    <property type="project" value="TreeGrafter"/>
</dbReference>
<dbReference type="PROSITE" id="PS51714">
    <property type="entry name" value="G_BMS1"/>
    <property type="match status" value="2"/>
</dbReference>
<feature type="compositionally biased region" description="Acidic residues" evidence="2">
    <location>
        <begin position="763"/>
        <end position="784"/>
    </location>
</feature>
<dbReference type="InParanoid" id="A0A2R6RMH3"/>
<comment type="caution">
    <text evidence="4">The sequence shown here is derived from an EMBL/GenBank/DDBJ whole genome shotgun (WGS) entry which is preliminary data.</text>
</comment>
<dbReference type="Pfam" id="PF22298">
    <property type="entry name" value="Tsr1_G-like"/>
    <property type="match status" value="1"/>
</dbReference>
<reference evidence="4 5" key="1">
    <citation type="submission" date="2017-07" db="EMBL/GenBank/DDBJ databases">
        <title>An improved, manually edited Actinidia chinensis var. chinensis (kiwifruit) genome highlights the challenges associated with draft genomes and gene prediction in plants.</title>
        <authorList>
            <person name="Pilkington S."/>
            <person name="Crowhurst R."/>
            <person name="Hilario E."/>
            <person name="Nardozza S."/>
            <person name="Fraser L."/>
            <person name="Peng Y."/>
            <person name="Gunaseelan K."/>
            <person name="Simpson R."/>
            <person name="Tahir J."/>
            <person name="Deroles S."/>
            <person name="Templeton K."/>
            <person name="Luo Z."/>
            <person name="Davy M."/>
            <person name="Cheng C."/>
            <person name="Mcneilage M."/>
            <person name="Scaglione D."/>
            <person name="Liu Y."/>
            <person name="Zhang Q."/>
            <person name="Datson P."/>
            <person name="De Silva N."/>
            <person name="Gardiner S."/>
            <person name="Bassett H."/>
            <person name="Chagne D."/>
            <person name="Mccallum J."/>
            <person name="Dzierzon H."/>
            <person name="Deng C."/>
            <person name="Wang Y.-Y."/>
            <person name="Barron N."/>
            <person name="Manako K."/>
            <person name="Bowen J."/>
            <person name="Foster T."/>
            <person name="Erridge Z."/>
            <person name="Tiffin H."/>
            <person name="Waite C."/>
            <person name="Davies K."/>
            <person name="Grierson E."/>
            <person name="Laing W."/>
            <person name="Kirk R."/>
            <person name="Chen X."/>
            <person name="Wood M."/>
            <person name="Montefiori M."/>
            <person name="Brummell D."/>
            <person name="Schwinn K."/>
            <person name="Catanach A."/>
            <person name="Fullerton C."/>
            <person name="Li D."/>
            <person name="Meiyalaghan S."/>
            <person name="Nieuwenhuizen N."/>
            <person name="Read N."/>
            <person name="Prakash R."/>
            <person name="Hunter D."/>
            <person name="Zhang H."/>
            <person name="Mckenzie M."/>
            <person name="Knabel M."/>
            <person name="Harris A."/>
            <person name="Allan A."/>
            <person name="Chen A."/>
            <person name="Janssen B."/>
            <person name="Plunkett B."/>
            <person name="Dwamena C."/>
            <person name="Voogd C."/>
            <person name="Leif D."/>
            <person name="Lafferty D."/>
            <person name="Souleyre E."/>
            <person name="Varkonyi-Gasic E."/>
            <person name="Gambi F."/>
            <person name="Hanley J."/>
            <person name="Yao J.-L."/>
            <person name="Cheung J."/>
            <person name="David K."/>
            <person name="Warren B."/>
            <person name="Marsh K."/>
            <person name="Snowden K."/>
            <person name="Lin-Wang K."/>
            <person name="Brian L."/>
            <person name="Martinez-Sanchez M."/>
            <person name="Wang M."/>
            <person name="Ileperuma N."/>
            <person name="Macnee N."/>
            <person name="Campin R."/>
            <person name="Mcatee P."/>
            <person name="Drummond R."/>
            <person name="Espley R."/>
            <person name="Ireland H."/>
            <person name="Wu R."/>
            <person name="Atkinson R."/>
            <person name="Karunairetnam S."/>
            <person name="Bulley S."/>
            <person name="Chunkath S."/>
            <person name="Hanley Z."/>
            <person name="Storey R."/>
            <person name="Thrimawithana A."/>
            <person name="Thomson S."/>
            <person name="David C."/>
            <person name="Testolin R."/>
        </authorList>
    </citation>
    <scope>NUCLEOTIDE SEQUENCE [LARGE SCALE GENOMIC DNA]</scope>
    <source>
        <strain evidence="5">cv. Red5</strain>
        <tissue evidence="4">Young leaf</tissue>
    </source>
</reference>
<keyword evidence="1" id="KW-0175">Coiled coil</keyword>
<feature type="compositionally biased region" description="Acidic residues" evidence="2">
    <location>
        <begin position="393"/>
        <end position="414"/>
    </location>
</feature>
<dbReference type="EMBL" id="NKQK01000004">
    <property type="protein sequence ID" value="PSS31199.1"/>
    <property type="molecule type" value="Genomic_DNA"/>
</dbReference>
<name>A0A2R6RMH3_ACTCC</name>
<feature type="coiled-coil region" evidence="1">
    <location>
        <begin position="455"/>
        <end position="482"/>
    </location>
</feature>
<proteinExistence type="predicted"/>
<dbReference type="InterPro" id="IPR030387">
    <property type="entry name" value="G_Bms1/Tsr1_dom"/>
</dbReference>
<dbReference type="SMART" id="SM00785">
    <property type="entry name" value="AARP2CN"/>
    <property type="match status" value="2"/>
</dbReference>
<accession>A0A2R6RMH3</accession>
<dbReference type="Pfam" id="PF08142">
    <property type="entry name" value="AARP2CN"/>
    <property type="match status" value="2"/>
</dbReference>
<dbReference type="GO" id="GO:0000479">
    <property type="term" value="P:endonucleolytic cleavage of tricistronic rRNA transcript (SSU-rRNA, 5.8S rRNA, LSU-rRNA)"/>
    <property type="evidence" value="ECO:0007669"/>
    <property type="project" value="TreeGrafter"/>
</dbReference>
<feature type="compositionally biased region" description="Basic and acidic residues" evidence="2">
    <location>
        <begin position="28"/>
        <end position="42"/>
    </location>
</feature>
<dbReference type="PANTHER" id="PTHR12858">
    <property type="entry name" value="RIBOSOME BIOGENESIS PROTEIN"/>
    <property type="match status" value="1"/>
</dbReference>
<dbReference type="GO" id="GO:0005634">
    <property type="term" value="C:nucleus"/>
    <property type="evidence" value="ECO:0007669"/>
    <property type="project" value="InterPro"/>
</dbReference>
<feature type="region of interest" description="Disordered" evidence="2">
    <location>
        <begin position="1"/>
        <end position="48"/>
    </location>
</feature>
<gene>
    <name evidence="4" type="ORF">CEY00_Acc04495</name>
</gene>
<dbReference type="GO" id="GO:0030688">
    <property type="term" value="C:preribosome, small subunit precursor"/>
    <property type="evidence" value="ECO:0007669"/>
    <property type="project" value="TreeGrafter"/>
</dbReference>
<evidence type="ECO:0000256" key="1">
    <source>
        <dbReference type="SAM" id="Coils"/>
    </source>
</evidence>
<sequence length="843" mass="94569">MAGSRVQVNKPHKTRFASKSSRNIHKTSLKDKSKISKSERNVAKGARTARIQRNKMLREQKRAALLKEKRASSGSTSPPRVIVLFGLSASVNLNSLAEDLFTLLSAESVFPALASPEYKLRTTVLKAPHGDLLSCMEMAKVADLIAFVASASSSCEESSSSYIDSFGSQCLSVLRVLGLPSTVILIRDLPNDLKRRQDVKKTCSSILSPEFPEDCKFYPADTKDELHKFMWLFKEQRLTIPHWRHQRPYLMAQKVDLVADTSNSEKCTLLLTGFLRARNLSVNQLVHVSGAGDFQLCKIELLKDPCPLNARKEGDLMISDETNDLQVVRSLAPDPMKQEPLLFENVPDPLAGEQTWPTEAEMTEADRNQKEKTLRTRTLPKGTSEYQAAWIVDDSDLDDSERDDDADDGMALDENDSRFPGPECNDKVDLDDDQASLQLNFRESDEETDVDSVMMEGESMTKEQIEEEIRKIKEAHAEDEAALASPEYKLRTTVLKAPHGDLLSCMEMAKVADLIAFVASASFSCEESSSSYIDSFGSQYLSVLRVLSLPSTVVLIRISPNDLKRRQDVKKTCSSILSPEFPEDCKFYPADTKDELHKFMWLFKEQRLTVPHWRHQRPYLMAQKVDLVADTSNSEKCTLLLTGFLRARNLSVNQLVHVSGAGDFQLCKIELLKDPCPLNARKEGDLMISDETNDVQVVRSLAPDPMKQEPLLFENVPDPLAGEQTWPTEAEMTEADRNQKEKTLRTRTLPKGTSEYQAAWIVDDSDLDDSERDDDADDGMALDENDSRFPGPECNDKVDLDDDQASLQLNFRESDEETDVDSVMMVSVKNLWNTCGKVHASIG</sequence>
<dbReference type="PANTHER" id="PTHR12858:SF1">
    <property type="entry name" value="PRE-RRNA-PROCESSING PROTEIN TSR1 HOMOLOG"/>
    <property type="match status" value="1"/>
</dbReference>
<protein>
    <submittedName>
        <fullName evidence="4">Pre-rRNA-processing protein</fullName>
    </submittedName>
</protein>
<evidence type="ECO:0000259" key="3">
    <source>
        <dbReference type="PROSITE" id="PS51714"/>
    </source>
</evidence>
<dbReference type="AlphaFoldDB" id="A0A2R6RMH3"/>
<dbReference type="STRING" id="1590841.A0A2R6RMH3"/>
<reference evidence="5" key="2">
    <citation type="journal article" date="2018" name="BMC Genomics">
        <title>A manually annotated Actinidia chinensis var. chinensis (kiwifruit) genome highlights the challenges associated with draft genomes and gene prediction in plants.</title>
        <authorList>
            <person name="Pilkington S.M."/>
            <person name="Crowhurst R."/>
            <person name="Hilario E."/>
            <person name="Nardozza S."/>
            <person name="Fraser L."/>
            <person name="Peng Y."/>
            <person name="Gunaseelan K."/>
            <person name="Simpson R."/>
            <person name="Tahir J."/>
            <person name="Deroles S.C."/>
            <person name="Templeton K."/>
            <person name="Luo Z."/>
            <person name="Davy M."/>
            <person name="Cheng C."/>
            <person name="McNeilage M."/>
            <person name="Scaglione D."/>
            <person name="Liu Y."/>
            <person name="Zhang Q."/>
            <person name="Datson P."/>
            <person name="De Silva N."/>
            <person name="Gardiner S.E."/>
            <person name="Bassett H."/>
            <person name="Chagne D."/>
            <person name="McCallum J."/>
            <person name="Dzierzon H."/>
            <person name="Deng C."/>
            <person name="Wang Y.Y."/>
            <person name="Barron L."/>
            <person name="Manako K."/>
            <person name="Bowen J."/>
            <person name="Foster T.M."/>
            <person name="Erridge Z.A."/>
            <person name="Tiffin H."/>
            <person name="Waite C.N."/>
            <person name="Davies K.M."/>
            <person name="Grierson E.P."/>
            <person name="Laing W.A."/>
            <person name="Kirk R."/>
            <person name="Chen X."/>
            <person name="Wood M."/>
            <person name="Montefiori M."/>
            <person name="Brummell D.A."/>
            <person name="Schwinn K.E."/>
            <person name="Catanach A."/>
            <person name="Fullerton C."/>
            <person name="Li D."/>
            <person name="Meiyalaghan S."/>
            <person name="Nieuwenhuizen N."/>
            <person name="Read N."/>
            <person name="Prakash R."/>
            <person name="Hunter D."/>
            <person name="Zhang H."/>
            <person name="McKenzie M."/>
            <person name="Knabel M."/>
            <person name="Harris A."/>
            <person name="Allan A.C."/>
            <person name="Gleave A."/>
            <person name="Chen A."/>
            <person name="Janssen B.J."/>
            <person name="Plunkett B."/>
            <person name="Ampomah-Dwamena C."/>
            <person name="Voogd C."/>
            <person name="Leif D."/>
            <person name="Lafferty D."/>
            <person name="Souleyre E.J.F."/>
            <person name="Varkonyi-Gasic E."/>
            <person name="Gambi F."/>
            <person name="Hanley J."/>
            <person name="Yao J.L."/>
            <person name="Cheung J."/>
            <person name="David K.M."/>
            <person name="Warren B."/>
            <person name="Marsh K."/>
            <person name="Snowden K.C."/>
            <person name="Lin-Wang K."/>
            <person name="Brian L."/>
            <person name="Martinez-Sanchez M."/>
            <person name="Wang M."/>
            <person name="Ileperuma N."/>
            <person name="Macnee N."/>
            <person name="Campin R."/>
            <person name="McAtee P."/>
            <person name="Drummond R.S.M."/>
            <person name="Espley R.V."/>
            <person name="Ireland H.S."/>
            <person name="Wu R."/>
            <person name="Atkinson R.G."/>
            <person name="Karunairetnam S."/>
            <person name="Bulley S."/>
            <person name="Chunkath S."/>
            <person name="Hanley Z."/>
            <person name="Storey R."/>
            <person name="Thrimawithana A.H."/>
            <person name="Thomson S."/>
            <person name="David C."/>
            <person name="Testolin R."/>
            <person name="Huang H."/>
            <person name="Hellens R.P."/>
            <person name="Schaffer R.J."/>
        </authorList>
    </citation>
    <scope>NUCLEOTIDE SEQUENCE [LARGE SCALE GENOMIC DNA]</scope>
    <source>
        <strain evidence="5">cv. Red5</strain>
    </source>
</reference>
<feature type="domain" description="Bms1-type G" evidence="3">
    <location>
        <begin position="78"/>
        <end position="239"/>
    </location>
</feature>
<dbReference type="GO" id="GO:0005525">
    <property type="term" value="F:GTP binding"/>
    <property type="evidence" value="ECO:0007669"/>
    <property type="project" value="TreeGrafter"/>
</dbReference>